<dbReference type="SUPFAM" id="SSF50965">
    <property type="entry name" value="Galactose oxidase, central domain"/>
    <property type="match status" value="1"/>
</dbReference>
<accession>A0A200QC27</accession>
<comment type="caution">
    <text evidence="2">The sequence shown here is derived from an EMBL/GenBank/DDBJ whole genome shotgun (WGS) entry which is preliminary data.</text>
</comment>
<evidence type="ECO:0000313" key="3">
    <source>
        <dbReference type="Proteomes" id="UP000195402"/>
    </source>
</evidence>
<dbReference type="SUPFAM" id="SSF81383">
    <property type="entry name" value="F-box domain"/>
    <property type="match status" value="1"/>
</dbReference>
<name>A0A200QC27_MACCD</name>
<dbReference type="OrthoDB" id="610337at2759"/>
<dbReference type="AlphaFoldDB" id="A0A200QC27"/>
<dbReference type="EMBL" id="MVGT01002385">
    <property type="protein sequence ID" value="OVA08014.1"/>
    <property type="molecule type" value="Genomic_DNA"/>
</dbReference>
<dbReference type="OMA" id="IDECMLM"/>
<proteinExistence type="predicted"/>
<sequence length="487" mass="55037">MGKRMKMMNSSGGGPCLLDLLDRDVLCEILTRLPVKSIVCCKILCKSWKELIETKDFVIFHLNRSRTRPSLLIITPEVHHIHFFTGTDVFGERGSVIHRATANWCHPTSRPLNGLMYSIDHLKASVSIFSLSTLHATPWIQPIAKIEGKEEDGVEIRQNQSYGFGFVPRTMHHKVVCVWEKLRFNKLDYSLIGDAEMTCEVLDLGSHEWRRIDEVPPCRLWGHAVYADGSMYWWSDRAKPWDLHPVQDCLVAFDVESEKFRAIPIPNHIISFSARTPHPFFNGPTDMLLAVDGHIALVDRIDESTVKLWICSDCKGKVRATWVEETISLPIPWEKNRQVLSFHSIEGTEKIIITAPPLPSQEKVPGCIFYYDRKSNTSKKVEISGICPPSKYPAICSASSFVESLLLVPLKLELEEEHEHSDSDRFWIDNGRGDCRVRQGIQSNLLPFNISAAQEVGLAAPPPRIGFMERGRALPSSRKVFVAGTGS</sequence>
<dbReference type="InterPro" id="IPR013187">
    <property type="entry name" value="F-box-assoc_dom_typ3"/>
</dbReference>
<dbReference type="Proteomes" id="UP000195402">
    <property type="component" value="Unassembled WGS sequence"/>
</dbReference>
<dbReference type="PANTHER" id="PTHR31111">
    <property type="entry name" value="BNAA05G37150D PROTEIN-RELATED"/>
    <property type="match status" value="1"/>
</dbReference>
<dbReference type="PANTHER" id="PTHR31111:SF136">
    <property type="entry name" value="F-BOX ASSOCIATED DOMAIN-CONTAINING PROTEIN"/>
    <property type="match status" value="1"/>
</dbReference>
<dbReference type="FunCoup" id="A0A200QC27">
    <property type="interactions" value="1022"/>
</dbReference>
<evidence type="ECO:0000313" key="2">
    <source>
        <dbReference type="EMBL" id="OVA08014.1"/>
    </source>
</evidence>
<dbReference type="NCBIfam" id="TIGR01640">
    <property type="entry name" value="F_box_assoc_1"/>
    <property type="match status" value="1"/>
</dbReference>
<dbReference type="Pfam" id="PF08268">
    <property type="entry name" value="FBA_3"/>
    <property type="match status" value="1"/>
</dbReference>
<feature type="domain" description="F-box" evidence="1">
    <location>
        <begin position="21"/>
        <end position="61"/>
    </location>
</feature>
<keyword evidence="3" id="KW-1185">Reference proteome</keyword>
<protein>
    <submittedName>
        <fullName evidence="2">F-box domain</fullName>
    </submittedName>
</protein>
<organism evidence="2 3">
    <name type="scientific">Macleaya cordata</name>
    <name type="common">Five-seeded plume-poppy</name>
    <name type="synonym">Bocconia cordata</name>
    <dbReference type="NCBI Taxonomy" id="56857"/>
    <lineage>
        <taxon>Eukaryota</taxon>
        <taxon>Viridiplantae</taxon>
        <taxon>Streptophyta</taxon>
        <taxon>Embryophyta</taxon>
        <taxon>Tracheophyta</taxon>
        <taxon>Spermatophyta</taxon>
        <taxon>Magnoliopsida</taxon>
        <taxon>Ranunculales</taxon>
        <taxon>Papaveraceae</taxon>
        <taxon>Papaveroideae</taxon>
        <taxon>Macleaya</taxon>
    </lineage>
</organism>
<evidence type="ECO:0000259" key="1">
    <source>
        <dbReference type="SMART" id="SM00256"/>
    </source>
</evidence>
<dbReference type="Pfam" id="PF00646">
    <property type="entry name" value="F-box"/>
    <property type="match status" value="1"/>
</dbReference>
<dbReference type="InterPro" id="IPR017451">
    <property type="entry name" value="F-box-assoc_interact_dom"/>
</dbReference>
<dbReference type="Gene3D" id="1.20.1280.50">
    <property type="match status" value="1"/>
</dbReference>
<reference evidence="2 3" key="1">
    <citation type="journal article" date="2017" name="Mol. Plant">
        <title>The Genome of Medicinal Plant Macleaya cordata Provides New Insights into Benzylisoquinoline Alkaloids Metabolism.</title>
        <authorList>
            <person name="Liu X."/>
            <person name="Liu Y."/>
            <person name="Huang P."/>
            <person name="Ma Y."/>
            <person name="Qing Z."/>
            <person name="Tang Q."/>
            <person name="Cao H."/>
            <person name="Cheng P."/>
            <person name="Zheng Y."/>
            <person name="Yuan Z."/>
            <person name="Zhou Y."/>
            <person name="Liu J."/>
            <person name="Tang Z."/>
            <person name="Zhuo Y."/>
            <person name="Zhang Y."/>
            <person name="Yu L."/>
            <person name="Huang J."/>
            <person name="Yang P."/>
            <person name="Peng Q."/>
            <person name="Zhang J."/>
            <person name="Jiang W."/>
            <person name="Zhang Z."/>
            <person name="Lin K."/>
            <person name="Ro D.K."/>
            <person name="Chen X."/>
            <person name="Xiong X."/>
            <person name="Shang Y."/>
            <person name="Huang S."/>
            <person name="Zeng J."/>
        </authorList>
    </citation>
    <scope>NUCLEOTIDE SEQUENCE [LARGE SCALE GENOMIC DNA]</scope>
    <source>
        <strain evidence="3">cv. BLH2017</strain>
        <tissue evidence="2">Root</tissue>
    </source>
</reference>
<dbReference type="InterPro" id="IPR036047">
    <property type="entry name" value="F-box-like_dom_sf"/>
</dbReference>
<dbReference type="SMART" id="SM00256">
    <property type="entry name" value="FBOX"/>
    <property type="match status" value="1"/>
</dbReference>
<dbReference type="InterPro" id="IPR001810">
    <property type="entry name" value="F-box_dom"/>
</dbReference>
<gene>
    <name evidence="2" type="ORF">BVC80_7921g3</name>
</gene>
<dbReference type="InterPro" id="IPR011043">
    <property type="entry name" value="Gal_Oxase/kelch_b-propeller"/>
</dbReference>
<dbReference type="InParanoid" id="A0A200QC27"/>